<proteinExistence type="predicted"/>
<dbReference type="PROSITE" id="PS50026">
    <property type="entry name" value="EGF_3"/>
    <property type="match status" value="2"/>
</dbReference>
<comment type="caution">
    <text evidence="6">The sequence shown here is derived from an EMBL/GenBank/DDBJ whole genome shotgun (WGS) entry which is preliminary data.</text>
</comment>
<evidence type="ECO:0000256" key="2">
    <source>
        <dbReference type="ARBA" id="ARBA00022737"/>
    </source>
</evidence>
<dbReference type="PROSITE" id="PS00022">
    <property type="entry name" value="EGF_1"/>
    <property type="match status" value="2"/>
</dbReference>
<dbReference type="InterPro" id="IPR013032">
    <property type="entry name" value="EGF-like_CS"/>
</dbReference>
<dbReference type="PANTHER" id="PTHR24049">
    <property type="entry name" value="CRUMBS FAMILY MEMBER"/>
    <property type="match status" value="1"/>
</dbReference>
<evidence type="ECO:0000313" key="7">
    <source>
        <dbReference type="Proteomes" id="UP000678393"/>
    </source>
</evidence>
<evidence type="ECO:0000256" key="4">
    <source>
        <dbReference type="PROSITE-ProRule" id="PRU00076"/>
    </source>
</evidence>
<dbReference type="InterPro" id="IPR000742">
    <property type="entry name" value="EGF"/>
</dbReference>
<keyword evidence="1 4" id="KW-0245">EGF-like domain</keyword>
<evidence type="ECO:0000256" key="1">
    <source>
        <dbReference type="ARBA" id="ARBA00022536"/>
    </source>
</evidence>
<feature type="domain" description="EGF-like" evidence="5">
    <location>
        <begin position="1"/>
        <end position="34"/>
    </location>
</feature>
<dbReference type="PROSITE" id="PS01186">
    <property type="entry name" value="EGF_2"/>
    <property type="match status" value="2"/>
</dbReference>
<dbReference type="Pfam" id="PF12661">
    <property type="entry name" value="hEGF"/>
    <property type="match status" value="2"/>
</dbReference>
<dbReference type="Proteomes" id="UP000678393">
    <property type="component" value="Unassembled WGS sequence"/>
</dbReference>
<organism evidence="6 7">
    <name type="scientific">Candidula unifasciata</name>
    <dbReference type="NCBI Taxonomy" id="100452"/>
    <lineage>
        <taxon>Eukaryota</taxon>
        <taxon>Metazoa</taxon>
        <taxon>Spiralia</taxon>
        <taxon>Lophotrochozoa</taxon>
        <taxon>Mollusca</taxon>
        <taxon>Gastropoda</taxon>
        <taxon>Heterobranchia</taxon>
        <taxon>Euthyneura</taxon>
        <taxon>Panpulmonata</taxon>
        <taxon>Eupulmonata</taxon>
        <taxon>Stylommatophora</taxon>
        <taxon>Helicina</taxon>
        <taxon>Helicoidea</taxon>
        <taxon>Geomitridae</taxon>
        <taxon>Candidula</taxon>
    </lineage>
</organism>
<protein>
    <recommendedName>
        <fullName evidence="5">EGF-like domain-containing protein</fullName>
    </recommendedName>
</protein>
<dbReference type="Gene3D" id="2.10.25.10">
    <property type="entry name" value="Laminin"/>
    <property type="match status" value="2"/>
</dbReference>
<keyword evidence="2" id="KW-0677">Repeat</keyword>
<dbReference type="OrthoDB" id="430340at2759"/>
<comment type="caution">
    <text evidence="4">Lacks conserved residue(s) required for the propagation of feature annotation.</text>
</comment>
<gene>
    <name evidence="6" type="ORF">CUNI_LOCUS588</name>
</gene>
<reference evidence="6" key="1">
    <citation type="submission" date="2021-04" db="EMBL/GenBank/DDBJ databases">
        <authorList>
            <consortium name="Molecular Ecology Group"/>
        </authorList>
    </citation>
    <scope>NUCLEOTIDE SEQUENCE</scope>
</reference>
<dbReference type="SMART" id="SM00181">
    <property type="entry name" value="EGF"/>
    <property type="match status" value="2"/>
</dbReference>
<dbReference type="AlphaFoldDB" id="A0A8S3YJA8"/>
<keyword evidence="3 4" id="KW-1015">Disulfide bond</keyword>
<feature type="disulfide bond" evidence="4">
    <location>
        <begin position="24"/>
        <end position="33"/>
    </location>
</feature>
<evidence type="ECO:0000259" key="5">
    <source>
        <dbReference type="PROSITE" id="PS50026"/>
    </source>
</evidence>
<accession>A0A8S3YJA8</accession>
<feature type="non-terminal residue" evidence="6">
    <location>
        <position position="75"/>
    </location>
</feature>
<dbReference type="FunFam" id="2.10.25.10:FF:000373">
    <property type="entry name" value="sushi, nidogen and EGF-like domain-containing protein 1"/>
    <property type="match status" value="2"/>
</dbReference>
<feature type="domain" description="EGF-like" evidence="5">
    <location>
        <begin position="36"/>
        <end position="72"/>
    </location>
</feature>
<dbReference type="InterPro" id="IPR051022">
    <property type="entry name" value="Notch_Cell-Fate_Det"/>
</dbReference>
<feature type="disulfide bond" evidence="4">
    <location>
        <begin position="62"/>
        <end position="71"/>
    </location>
</feature>
<feature type="non-terminal residue" evidence="6">
    <location>
        <position position="1"/>
    </location>
</feature>
<sequence>PCKNVICYNGGKCVASGTVGVCQCPQGYVGTWCETKQDPCKNYYCYNGGRCVTKANLAVCECPYGYVGTWCETKQ</sequence>
<keyword evidence="7" id="KW-1185">Reference proteome</keyword>
<dbReference type="SUPFAM" id="SSF57196">
    <property type="entry name" value="EGF/Laminin"/>
    <property type="match status" value="2"/>
</dbReference>
<evidence type="ECO:0000256" key="3">
    <source>
        <dbReference type="ARBA" id="ARBA00023157"/>
    </source>
</evidence>
<dbReference type="EMBL" id="CAJHNH020000069">
    <property type="protein sequence ID" value="CAG5115030.1"/>
    <property type="molecule type" value="Genomic_DNA"/>
</dbReference>
<name>A0A8S3YJA8_9EUPU</name>
<evidence type="ECO:0000313" key="6">
    <source>
        <dbReference type="EMBL" id="CAG5115030.1"/>
    </source>
</evidence>